<keyword evidence="3" id="KW-1185">Reference proteome</keyword>
<dbReference type="RefSeq" id="WP_344516547.1">
    <property type="nucleotide sequence ID" value="NZ_BAAATU010000040.1"/>
</dbReference>
<feature type="region of interest" description="Disordered" evidence="1">
    <location>
        <begin position="1"/>
        <end position="24"/>
    </location>
</feature>
<evidence type="ECO:0000313" key="2">
    <source>
        <dbReference type="EMBL" id="MFC5918276.1"/>
    </source>
</evidence>
<reference evidence="3" key="1">
    <citation type="journal article" date="2019" name="Int. J. Syst. Evol. Microbiol.">
        <title>The Global Catalogue of Microorganisms (GCM) 10K type strain sequencing project: providing services to taxonomists for standard genome sequencing and annotation.</title>
        <authorList>
            <consortium name="The Broad Institute Genomics Platform"/>
            <consortium name="The Broad Institute Genome Sequencing Center for Infectious Disease"/>
            <person name="Wu L."/>
            <person name="Ma J."/>
        </authorList>
    </citation>
    <scope>NUCLEOTIDE SEQUENCE [LARGE SCALE GENOMIC DNA]</scope>
    <source>
        <strain evidence="3">JCM 4147</strain>
    </source>
</reference>
<comment type="caution">
    <text evidence="2">The sequence shown here is derived from an EMBL/GenBank/DDBJ whole genome shotgun (WGS) entry which is preliminary data.</text>
</comment>
<evidence type="ECO:0000313" key="3">
    <source>
        <dbReference type="Proteomes" id="UP001596200"/>
    </source>
</evidence>
<dbReference type="EMBL" id="JBHSPU010000038">
    <property type="protein sequence ID" value="MFC5918276.1"/>
    <property type="molecule type" value="Genomic_DNA"/>
</dbReference>
<gene>
    <name evidence="2" type="ORF">ACFP1B_33310</name>
</gene>
<protein>
    <submittedName>
        <fullName evidence="2">Uncharacterized protein</fullName>
    </submittedName>
</protein>
<evidence type="ECO:0000256" key="1">
    <source>
        <dbReference type="SAM" id="MobiDB-lite"/>
    </source>
</evidence>
<dbReference type="Proteomes" id="UP001596200">
    <property type="component" value="Unassembled WGS sequence"/>
</dbReference>
<organism evidence="2 3">
    <name type="scientific">Streptomyces pulveraceus</name>
    <dbReference type="NCBI Taxonomy" id="68258"/>
    <lineage>
        <taxon>Bacteria</taxon>
        <taxon>Bacillati</taxon>
        <taxon>Actinomycetota</taxon>
        <taxon>Actinomycetes</taxon>
        <taxon>Kitasatosporales</taxon>
        <taxon>Streptomycetaceae</taxon>
        <taxon>Streptomyces</taxon>
    </lineage>
</organism>
<name>A0ABW1GXN9_9ACTN</name>
<sequence length="74" mass="7219">MEKEFVAGGDTDVPGAGRTGEYAESGGTVWMVGIGGDGDQERYGKGGGGPAVVGAQAPSTSAAWLAGSSPVCSR</sequence>
<accession>A0ABW1GXN9</accession>
<proteinExistence type="predicted"/>